<dbReference type="InterPro" id="IPR011011">
    <property type="entry name" value="Znf_FYVE_PHD"/>
</dbReference>
<dbReference type="PANTHER" id="PTHR13510:SF44">
    <property type="entry name" value="RABENOSYN-5"/>
    <property type="match status" value="1"/>
</dbReference>
<feature type="domain" description="FYVE-type" evidence="6">
    <location>
        <begin position="314"/>
        <end position="383"/>
    </location>
</feature>
<reference evidence="8" key="1">
    <citation type="journal article" date="2010" name="Genome Biol.">
        <title>Genome sequence of the necrotrophic plant pathogen Pythium ultimum reveals original pathogenicity mechanisms and effector repertoire.</title>
        <authorList>
            <person name="Levesque C.A."/>
            <person name="Brouwer H."/>
            <person name="Cano L."/>
            <person name="Hamilton J.P."/>
            <person name="Holt C."/>
            <person name="Huitema E."/>
            <person name="Raffaele S."/>
            <person name="Robideau G.P."/>
            <person name="Thines M."/>
            <person name="Win J."/>
            <person name="Zerillo M.M."/>
            <person name="Beakes G.W."/>
            <person name="Boore J.L."/>
            <person name="Busam D."/>
            <person name="Dumas B."/>
            <person name="Ferriera S."/>
            <person name="Fuerstenberg S.I."/>
            <person name="Gachon C.M."/>
            <person name="Gaulin E."/>
            <person name="Govers F."/>
            <person name="Grenville-Briggs L."/>
            <person name="Horner N."/>
            <person name="Hostetler J."/>
            <person name="Jiang R.H."/>
            <person name="Johnson J."/>
            <person name="Krajaejun T."/>
            <person name="Lin H."/>
            <person name="Meijer H.J."/>
            <person name="Moore B."/>
            <person name="Morris P."/>
            <person name="Phuntmart V."/>
            <person name="Puiu D."/>
            <person name="Shetty J."/>
            <person name="Stajich J.E."/>
            <person name="Tripathy S."/>
            <person name="Wawra S."/>
            <person name="van West P."/>
            <person name="Whitty B.R."/>
            <person name="Coutinho P.M."/>
            <person name="Henrissat B."/>
            <person name="Martin F."/>
            <person name="Thomas P.D."/>
            <person name="Tyler B.M."/>
            <person name="De Vries R.P."/>
            <person name="Kamoun S."/>
            <person name="Yandell M."/>
            <person name="Tisserat N."/>
            <person name="Buell C.R."/>
        </authorList>
    </citation>
    <scope>NUCLEOTIDE SEQUENCE</scope>
    <source>
        <strain evidence="8">DAOM:BR144</strain>
    </source>
</reference>
<feature type="region of interest" description="Disordered" evidence="5">
    <location>
        <begin position="86"/>
        <end position="118"/>
    </location>
</feature>
<dbReference type="PROSITE" id="PS50178">
    <property type="entry name" value="ZF_FYVE"/>
    <property type="match status" value="1"/>
</dbReference>
<dbReference type="EMBL" id="GL376638">
    <property type="status" value="NOT_ANNOTATED_CDS"/>
    <property type="molecule type" value="Genomic_DNA"/>
</dbReference>
<keyword evidence="3" id="KW-0862">Zinc</keyword>
<organism evidence="7 8">
    <name type="scientific">Globisporangium ultimum (strain ATCC 200006 / CBS 805.95 / DAOM BR144)</name>
    <name type="common">Pythium ultimum</name>
    <dbReference type="NCBI Taxonomy" id="431595"/>
    <lineage>
        <taxon>Eukaryota</taxon>
        <taxon>Sar</taxon>
        <taxon>Stramenopiles</taxon>
        <taxon>Oomycota</taxon>
        <taxon>Peronosporomycetes</taxon>
        <taxon>Pythiales</taxon>
        <taxon>Pythiaceae</taxon>
        <taxon>Globisporangium</taxon>
    </lineage>
</organism>
<dbReference type="InParanoid" id="K3WFX6"/>
<dbReference type="HOGENOM" id="CLU_015303_8_2_1"/>
<accession>K3WFX6</accession>
<dbReference type="Gene3D" id="3.30.40.10">
    <property type="entry name" value="Zinc/RING finger domain, C3HC4 (zinc finger)"/>
    <property type="match status" value="1"/>
</dbReference>
<dbReference type="InterPro" id="IPR017455">
    <property type="entry name" value="Znf_FYVE-rel"/>
</dbReference>
<dbReference type="EnsemblProtists" id="PYU1_T003867">
    <property type="protein sequence ID" value="PYU1_T003867"/>
    <property type="gene ID" value="PYU1_G003857"/>
</dbReference>
<keyword evidence="8" id="KW-1185">Reference proteome</keyword>
<dbReference type="AlphaFoldDB" id="K3WFX6"/>
<evidence type="ECO:0000256" key="5">
    <source>
        <dbReference type="SAM" id="MobiDB-lite"/>
    </source>
</evidence>
<evidence type="ECO:0000313" key="7">
    <source>
        <dbReference type="EnsemblProtists" id="PYU1_T003867"/>
    </source>
</evidence>
<dbReference type="InterPro" id="IPR013083">
    <property type="entry name" value="Znf_RING/FYVE/PHD"/>
</dbReference>
<dbReference type="GO" id="GO:0008270">
    <property type="term" value="F:zinc ion binding"/>
    <property type="evidence" value="ECO:0007669"/>
    <property type="project" value="UniProtKB-KW"/>
</dbReference>
<evidence type="ECO:0000313" key="8">
    <source>
        <dbReference type="Proteomes" id="UP000019132"/>
    </source>
</evidence>
<protein>
    <recommendedName>
        <fullName evidence="6">FYVE-type domain-containing protein</fullName>
    </recommendedName>
</protein>
<dbReference type="PANTHER" id="PTHR13510">
    <property type="entry name" value="FYVE-FINGER-CONTAINING RAB5 EFFECTOR PROTEIN RABENOSYN-5-RELATED"/>
    <property type="match status" value="1"/>
</dbReference>
<reference evidence="7" key="3">
    <citation type="submission" date="2015-02" db="UniProtKB">
        <authorList>
            <consortium name="EnsemblProtists"/>
        </authorList>
    </citation>
    <scope>IDENTIFICATION</scope>
    <source>
        <strain evidence="7">DAOM BR144</strain>
    </source>
</reference>
<evidence type="ECO:0000256" key="1">
    <source>
        <dbReference type="ARBA" id="ARBA00022723"/>
    </source>
</evidence>
<evidence type="ECO:0000256" key="4">
    <source>
        <dbReference type="PROSITE-ProRule" id="PRU00091"/>
    </source>
</evidence>
<dbReference type="eggNOG" id="ENOG502SHTS">
    <property type="taxonomic scope" value="Eukaryota"/>
</dbReference>
<sequence>MPRKVPDDVIPPLYLTDDESLAIVDTADQILRETIAAHEAFVATDGRTFPRAQWKHIRTKGSLQVFLSRSRFNVLPAKLRMTKRADKCNGAVSDSTSSTRSSSHRTSESGGGDGVPPKRMIFTMAGTLEGTLDDAAFGNIADNEAVWKLRSTYTKDYHHEYKILATLEAPTKADPFRFLGVKWSLKKLPAFMAFRDMVYLESAGVIRDAQGKITMGYNLMHSIELPGIPMLDQLKVYRLQLSCCFLTKQCNDNTIEIYCRAFCFPTGTMFKRLGMVLYAEALLAALNVTQCAHMKKLMWLSHHRKQSHNGSTESQDATHCHACLRSFKRLLPLAKSRATTCHCCRRVVCARCCREQHVIVNLAEDNMVQAAVPYCLRCIAQAKTLSALDIAHATAPS</sequence>
<reference evidence="8" key="2">
    <citation type="submission" date="2010-04" db="EMBL/GenBank/DDBJ databases">
        <authorList>
            <person name="Buell R."/>
            <person name="Hamilton J."/>
            <person name="Hostetler J."/>
        </authorList>
    </citation>
    <scope>NUCLEOTIDE SEQUENCE [LARGE SCALE GENOMIC DNA]</scope>
    <source>
        <strain evidence="8">DAOM:BR144</strain>
    </source>
</reference>
<evidence type="ECO:0000256" key="2">
    <source>
        <dbReference type="ARBA" id="ARBA00022771"/>
    </source>
</evidence>
<dbReference type="Proteomes" id="UP000019132">
    <property type="component" value="Unassembled WGS sequence"/>
</dbReference>
<evidence type="ECO:0000259" key="6">
    <source>
        <dbReference type="PROSITE" id="PS50178"/>
    </source>
</evidence>
<proteinExistence type="predicted"/>
<keyword evidence="2 4" id="KW-0863">Zinc-finger</keyword>
<name>K3WFX6_GLOUD</name>
<dbReference type="VEuPathDB" id="FungiDB:PYU1_G003857"/>
<dbReference type="CDD" id="cd00065">
    <property type="entry name" value="FYVE_like_SF"/>
    <property type="match status" value="1"/>
</dbReference>
<keyword evidence="1" id="KW-0479">Metal-binding</keyword>
<dbReference type="InterPro" id="IPR052727">
    <property type="entry name" value="Rab4/Rab5_effector"/>
</dbReference>
<dbReference type="SUPFAM" id="SSF57903">
    <property type="entry name" value="FYVE/PHD zinc finger"/>
    <property type="match status" value="1"/>
</dbReference>
<evidence type="ECO:0000256" key="3">
    <source>
        <dbReference type="ARBA" id="ARBA00022833"/>
    </source>
</evidence>